<dbReference type="PANTHER" id="PTHR31286">
    <property type="entry name" value="GLYCINE-RICH CELL WALL STRUCTURAL PROTEIN 1.8-LIKE"/>
    <property type="match status" value="1"/>
</dbReference>
<dbReference type="InterPro" id="IPR025836">
    <property type="entry name" value="Zn_knuckle_CX2CX4HX4C"/>
</dbReference>
<dbReference type="AlphaFoldDB" id="A0A2N9GWJ4"/>
<organism evidence="3">
    <name type="scientific">Fagus sylvatica</name>
    <name type="common">Beechnut</name>
    <dbReference type="NCBI Taxonomy" id="28930"/>
    <lineage>
        <taxon>Eukaryota</taxon>
        <taxon>Viridiplantae</taxon>
        <taxon>Streptophyta</taxon>
        <taxon>Embryophyta</taxon>
        <taxon>Tracheophyta</taxon>
        <taxon>Spermatophyta</taxon>
        <taxon>Magnoliopsida</taxon>
        <taxon>eudicotyledons</taxon>
        <taxon>Gunneridae</taxon>
        <taxon>Pentapetalae</taxon>
        <taxon>rosids</taxon>
        <taxon>fabids</taxon>
        <taxon>Fagales</taxon>
        <taxon>Fagaceae</taxon>
        <taxon>Fagus</taxon>
    </lineage>
</organism>
<protein>
    <recommendedName>
        <fullName evidence="2">Reverse transcriptase domain-containing protein</fullName>
    </recommendedName>
</protein>
<feature type="compositionally biased region" description="Low complexity" evidence="1">
    <location>
        <begin position="232"/>
        <end position="248"/>
    </location>
</feature>
<name>A0A2N9GWJ4_FAGSY</name>
<dbReference type="InterPro" id="IPR043502">
    <property type="entry name" value="DNA/RNA_pol_sf"/>
</dbReference>
<dbReference type="CDD" id="cd01650">
    <property type="entry name" value="RT_nLTR_like"/>
    <property type="match status" value="1"/>
</dbReference>
<evidence type="ECO:0000256" key="1">
    <source>
        <dbReference type="SAM" id="MobiDB-lite"/>
    </source>
</evidence>
<feature type="domain" description="Reverse transcriptase" evidence="2">
    <location>
        <begin position="753"/>
        <end position="1029"/>
    </location>
</feature>
<dbReference type="EMBL" id="OIVN01002446">
    <property type="protein sequence ID" value="SPD03684.1"/>
    <property type="molecule type" value="Genomic_DNA"/>
</dbReference>
<dbReference type="Pfam" id="PF14111">
    <property type="entry name" value="DUF4283"/>
    <property type="match status" value="1"/>
</dbReference>
<evidence type="ECO:0000259" key="2">
    <source>
        <dbReference type="PROSITE" id="PS50878"/>
    </source>
</evidence>
<proteinExistence type="predicted"/>
<dbReference type="InterPro" id="IPR036691">
    <property type="entry name" value="Endo/exonu/phosph_ase_sf"/>
</dbReference>
<dbReference type="PANTHER" id="PTHR31286:SF62">
    <property type="entry name" value="ZINC FINGER, CCHC-TYPE-LIKE PROTEIN"/>
    <property type="match status" value="1"/>
</dbReference>
<dbReference type="InterPro" id="IPR000477">
    <property type="entry name" value="RT_dom"/>
</dbReference>
<feature type="region of interest" description="Disordered" evidence="1">
    <location>
        <begin position="229"/>
        <end position="276"/>
    </location>
</feature>
<dbReference type="SUPFAM" id="SSF56219">
    <property type="entry name" value="DNase I-like"/>
    <property type="match status" value="1"/>
</dbReference>
<gene>
    <name evidence="3" type="ORF">FSB_LOCUS31566</name>
</gene>
<dbReference type="Gene3D" id="3.60.10.10">
    <property type="entry name" value="Endonuclease/exonuclease/phosphatase"/>
    <property type="match status" value="1"/>
</dbReference>
<dbReference type="Pfam" id="PF14392">
    <property type="entry name" value="zf-CCHC_4"/>
    <property type="match status" value="1"/>
</dbReference>
<sequence>MAQQAKPTLAAKFFTQRTINVEAVARTFKPLWQTKNSFSLQDVGDNIVLIEFEERSDLERVLLGEPWSYDKYLIAFQRVGDGIAVEELPFNRVDFWVQIHNLPILCMKKSVAETMGKSIGEVLRAQVQEEEVGNGRCMRIRIRVDITKPLSRGRRIGLANGGEDWVYFQYERLPNFCYWCGIPTHGEKDCEAWLKTTDTEKEKPPEYGVWLRASQDRVIRRVQVTVEGRSRGTGSTMGSKTMGGKKTGLQQTQNARREAVPSPPAELDPTDMETTENLGEDNLEADIQARISVTFEDQLREIDLAINFIPIISEISGTAGNGKSMGKAEWIRPESPIETTKNPRIPLGDFTNASTNPTQKPKGRTWKKQARAKGQGSDESRLVAVAEKRTSPPRPMSCLSWNCRGLENPRIVQELASLVQVKAHSAVFLMETWSNEDYLEKSYSSSHIDAIIKEGTEDAWRLTGVYGAPETHKKEETWALLRHLDHMFKLLWCCIGDFNEIVKLEEMKGRFSRPERQMRGFQSALDDYGLVDLRFRGFPFTWCNNKDPPSTTWVRLDRAVATMDWIHSYPKALVEHVDVIMSDHKCLWMDCNPPESARTKRRPFRFEESWIAEDRCEEIIKKAWEYSQPGTRMFKVWYKLKECKKELGAWSRTSLGSIKMQIEGLKQQIYQAETLAIQNREHENVNALRRKLNNLLEKEERMWRQRLRISWLTLGDRNTKYFRGKASQRRRRNLISRLCDDRGGWQESNEGIAELMIRYYNTLFTTSNPTNLEEVVENVPKVVTEEMNNNLIREFKAEEVEQAIHQMTPSKAPGPNGRLITDNVLVAFETLHHMHNNKLGREGAMALKLDMSKAYDKVEWRYLEEIMKKTGFHQKWIGLMIECISIVSYSILVNGEPHGKILPSRGLRQGDPLSPYLFLLCAEGLHSLIKKAESSGDIQGVSLCRGGPKITHMFFADDSLLFIKATTTACDKIQSILGQYERASGQQVNRDKTTIFFSKAIPTPTQNAIKDTLNVPIIKQYEKYLGLPSLIGRNRVESFTQIKERDLEAMFHRFWWSNNLEQWKINWVWRLMNDTSSMFYQVFKVKFFPHYSILETETKTRGSYAWQSIMKAREVILKGGAWRVGNGKSIKIWKHHWLLEDNHRSIITHGPQLLQECTVDQLILQPKMEWDTSVIDKLFLPYDAEAIKNIPLSDRAPSDMFCWTGTSNGCYTIKSGYQILLHQEKQHLPGCSTNDTLQPIWNAVWSLRIPKKCQLFAWRAVREALPTNESL</sequence>
<dbReference type="SUPFAM" id="SSF56672">
    <property type="entry name" value="DNA/RNA polymerases"/>
    <property type="match status" value="1"/>
</dbReference>
<dbReference type="InterPro" id="IPR025558">
    <property type="entry name" value="DUF4283"/>
</dbReference>
<reference evidence="3" key="1">
    <citation type="submission" date="2018-02" db="EMBL/GenBank/DDBJ databases">
        <authorList>
            <person name="Cohen D.B."/>
            <person name="Kent A.D."/>
        </authorList>
    </citation>
    <scope>NUCLEOTIDE SEQUENCE</scope>
</reference>
<dbReference type="Pfam" id="PF00078">
    <property type="entry name" value="RVT_1"/>
    <property type="match status" value="1"/>
</dbReference>
<dbReference type="InterPro" id="IPR040256">
    <property type="entry name" value="At4g02000-like"/>
</dbReference>
<dbReference type="PROSITE" id="PS50878">
    <property type="entry name" value="RT_POL"/>
    <property type="match status" value="1"/>
</dbReference>
<accession>A0A2N9GWJ4</accession>
<feature type="region of interest" description="Disordered" evidence="1">
    <location>
        <begin position="318"/>
        <end position="381"/>
    </location>
</feature>
<evidence type="ECO:0000313" key="3">
    <source>
        <dbReference type="EMBL" id="SPD03684.1"/>
    </source>
</evidence>
<feature type="compositionally biased region" description="Basic residues" evidence="1">
    <location>
        <begin position="361"/>
        <end position="371"/>
    </location>
</feature>